<organism evidence="1 2">
    <name type="scientific">Rasiella rasia</name>
    <dbReference type="NCBI Taxonomy" id="2744027"/>
    <lineage>
        <taxon>Bacteria</taxon>
        <taxon>Pseudomonadati</taxon>
        <taxon>Bacteroidota</taxon>
        <taxon>Flavobacteriia</taxon>
        <taxon>Flavobacteriales</taxon>
        <taxon>Flavobacteriaceae</taxon>
        <taxon>Rasiella</taxon>
    </lineage>
</organism>
<dbReference type="KEGG" id="mgel:G5B37_12780"/>
<evidence type="ECO:0000313" key="2">
    <source>
        <dbReference type="Proteomes" id="UP000505306"/>
    </source>
</evidence>
<dbReference type="EMBL" id="CP049057">
    <property type="protein sequence ID" value="QIE60404.1"/>
    <property type="molecule type" value="Genomic_DNA"/>
</dbReference>
<keyword evidence="2" id="KW-1185">Reference proteome</keyword>
<protein>
    <recommendedName>
        <fullName evidence="3">SIR2-like domain-containing protein</fullName>
    </recommendedName>
</protein>
<dbReference type="AlphaFoldDB" id="A0A6G6GPK0"/>
<accession>A0A6G6GPK0</accession>
<gene>
    <name evidence="1" type="ORF">G5B37_12780</name>
</gene>
<evidence type="ECO:0000313" key="1">
    <source>
        <dbReference type="EMBL" id="QIE60404.1"/>
    </source>
</evidence>
<name>A0A6G6GPK0_9FLAO</name>
<dbReference type="RefSeq" id="WP_164680417.1">
    <property type="nucleotide sequence ID" value="NZ_CP049057.1"/>
</dbReference>
<sequence>MSLKFTPAFLRALQDGEVILVLGAGFNANLTNKSGERFPLGEDLKCAIVDRYNNQVTTRELDEDSKIRKYERLDYSISLQEASQRLIDLKGSEMENEKWFNDYLTLDLKQERLKLYNALQNIPWKQIFTFNYDNVLSLCLPFFKDNSTGYGTGSPAPAIQGVHYLNGKLPMRILETELLQARTNLKLTKRDYYVEDAIHQDSMSIFQHNIQHYHVIYLGFAGDEPSWERLKANINEYNVRPKSFYLTPNKDLELPRQLVDYGVAPMLGDTDKFLEFCKDFKKTTPEIFVQNDFKNSYLLDAEFFESVGAFSEYKMSYLGEVISHNTNFKNRVKFNNSDFIVNNGSSVVISEVKRSGFSDFFDHGILKNRVLIGNSENNSQKSFIYEVIDFAMESKYVAFYTEDILELQQIEWNYESCWVFVNDNSKNVNDVTISKFFQSLGECKVNLVINKYSSYRLQNIFDQKLDTLTYDLHEFTIKFNVDFLSLLYDKIGRFFETYDIKLTNDDEVLFKINNNLQPTEKIYGLIKKYRDKANTTVPFPKSVAIFEWEKCRNKYNNYIPDVYDLAAFWSCLSTKPHLDYIIDYLNIADNRDNIIKALRVSGHFEIADNIDANISLKNNRVAKYYIDNFYSKQLQTKIVEDFMNRMRTHRPKKFDIHLLRNVFRNKWLGYAEELKKWRNANEEFAYEKMKRYTDVNPHCPDNPKNYMFLYITGDILGKDKAEDFVIKIIDEFPLNSLHGIDKLIKIFIDKVNKNKSIEGKKILLEKINDLIEKYVSLESFNDVVTRTYFIFIGQYYRYFDKVPNQNQLALIKSTIIPKCFVDIRLLQSTALWVSIQHRNYRSDWSKEFHDYFLDYPHWNEVGFKLRMTFFIGYVLDESNLDFYLRKFEITSFKNIPIFQSAFFLTRMLKYKKIKMARKLINLVKKNNLSESDEFVLNNFEARILLKEVEIYFKQQRASMDKYPTIESKNEVYKGVEKKVSRCQYLLEQALSRDDANVRTIHQLYLLHGKKYRFNSNSEDIDLANKYFWRLYTINPNTKYISGAIIDTLMHDRSYRLVQFYMKSLKGYKRIYYLQKMIRISFYRKNIDDFIKFKDEFEKEYPYKEIHHNLPYKLNWLQHDKIVPANHYFNSYNYDILKRSRYSSNKELGEKLICDVYTVDGKKYETNIEILFDEVNYMKLIEKIIKPPL</sequence>
<dbReference type="Proteomes" id="UP000505306">
    <property type="component" value="Chromosome"/>
</dbReference>
<evidence type="ECO:0008006" key="3">
    <source>
        <dbReference type="Google" id="ProtNLM"/>
    </source>
</evidence>
<reference evidence="1 2" key="1">
    <citation type="submission" date="2020-02" db="EMBL/GenBank/DDBJ databases">
        <title>Complete genome sequence of Flavobacteriaceae bacterium.</title>
        <authorList>
            <person name="Kim S.-J."/>
            <person name="Kim Y.-S."/>
            <person name="Kim K.-H."/>
        </authorList>
    </citation>
    <scope>NUCLEOTIDE SEQUENCE [LARGE SCALE GENOMIC DNA]</scope>
    <source>
        <strain evidence="1 2">RR4-40</strain>
    </source>
</reference>
<proteinExistence type="predicted"/>